<dbReference type="CDD" id="cd00090">
    <property type="entry name" value="HTH_ARSR"/>
    <property type="match status" value="1"/>
</dbReference>
<evidence type="ECO:0000313" key="1">
    <source>
        <dbReference type="EMBL" id="GAA4115901.1"/>
    </source>
</evidence>
<gene>
    <name evidence="1" type="ORF">GCM10022215_15200</name>
</gene>
<keyword evidence="2" id="KW-1185">Reference proteome</keyword>
<reference evidence="2" key="1">
    <citation type="journal article" date="2019" name="Int. J. Syst. Evol. Microbiol.">
        <title>The Global Catalogue of Microorganisms (GCM) 10K type strain sequencing project: providing services to taxonomists for standard genome sequencing and annotation.</title>
        <authorList>
            <consortium name="The Broad Institute Genomics Platform"/>
            <consortium name="The Broad Institute Genome Sequencing Center for Infectious Disease"/>
            <person name="Wu L."/>
            <person name="Ma J."/>
        </authorList>
    </citation>
    <scope>NUCLEOTIDE SEQUENCE [LARGE SCALE GENOMIC DNA]</scope>
    <source>
        <strain evidence="2">JCM 16703</strain>
    </source>
</reference>
<dbReference type="InterPro" id="IPR011991">
    <property type="entry name" value="ArsR-like_HTH"/>
</dbReference>
<accession>A0ABP7XH44</accession>
<name>A0ABP7XH44_9ACTN</name>
<comment type="caution">
    <text evidence="1">The sequence shown here is derived from an EMBL/GenBank/DDBJ whole genome shotgun (WGS) entry which is preliminary data.</text>
</comment>
<evidence type="ECO:0000313" key="2">
    <source>
        <dbReference type="Proteomes" id="UP001501495"/>
    </source>
</evidence>
<dbReference type="EMBL" id="BAAAZH010000012">
    <property type="protein sequence ID" value="GAA4115901.1"/>
    <property type="molecule type" value="Genomic_DNA"/>
</dbReference>
<sequence>MTDRHPTSSKNSPAAKFEGGVMAVWCEDAVKHPEFPKHAFSTYIALCRFAGAKDSKKPGVARVRQDTLAACFNMSERTVRKHVKDLTDAGFVASIRTGRSSAYVIAGARSNGRVVIGADMSPRAVAAREAEAGDLATSILSEAVFRRENQRTGVAILTKVAARLLAFGHSGDDIYDVIVTYLNEDDAQIPTVSACLKMLSSRG</sequence>
<proteinExistence type="predicted"/>
<evidence type="ECO:0008006" key="3">
    <source>
        <dbReference type="Google" id="ProtNLM"/>
    </source>
</evidence>
<dbReference type="InterPro" id="IPR036390">
    <property type="entry name" value="WH_DNA-bd_sf"/>
</dbReference>
<dbReference type="Gene3D" id="1.10.10.10">
    <property type="entry name" value="Winged helix-like DNA-binding domain superfamily/Winged helix DNA-binding domain"/>
    <property type="match status" value="1"/>
</dbReference>
<protein>
    <recommendedName>
        <fullName evidence="3">Helix-turn-helix domain-containing protein</fullName>
    </recommendedName>
</protein>
<dbReference type="InterPro" id="IPR036388">
    <property type="entry name" value="WH-like_DNA-bd_sf"/>
</dbReference>
<organism evidence="1 2">
    <name type="scientific">Nocardioides fonticola</name>
    <dbReference type="NCBI Taxonomy" id="450363"/>
    <lineage>
        <taxon>Bacteria</taxon>
        <taxon>Bacillati</taxon>
        <taxon>Actinomycetota</taxon>
        <taxon>Actinomycetes</taxon>
        <taxon>Propionibacteriales</taxon>
        <taxon>Nocardioidaceae</taxon>
        <taxon>Nocardioides</taxon>
    </lineage>
</organism>
<dbReference type="RefSeq" id="WP_344732706.1">
    <property type="nucleotide sequence ID" value="NZ_BAAAZH010000012.1"/>
</dbReference>
<dbReference type="Proteomes" id="UP001501495">
    <property type="component" value="Unassembled WGS sequence"/>
</dbReference>
<dbReference type="SUPFAM" id="SSF46785">
    <property type="entry name" value="Winged helix' DNA-binding domain"/>
    <property type="match status" value="1"/>
</dbReference>